<reference evidence="1 2" key="1">
    <citation type="submission" date="2017-10" db="EMBL/GenBank/DDBJ databases">
        <title>Extensive intraspecific genome diversity in a model arbuscular mycorrhizal fungus.</title>
        <authorList>
            <person name="Chen E.C.H."/>
            <person name="Morin E."/>
            <person name="Baudet D."/>
            <person name="Noel J."/>
            <person name="Ndikumana S."/>
            <person name="Charron P."/>
            <person name="St-Onge C."/>
            <person name="Giorgi J."/>
            <person name="Grigoriev I.V."/>
            <person name="Roux C."/>
            <person name="Martin F.M."/>
            <person name="Corradi N."/>
        </authorList>
    </citation>
    <scope>NUCLEOTIDE SEQUENCE [LARGE SCALE GENOMIC DNA]</scope>
    <source>
        <strain evidence="1 2">A1</strain>
    </source>
</reference>
<dbReference type="VEuPathDB" id="FungiDB:RhiirA1_422848"/>
<dbReference type="EMBL" id="LLXH01000755">
    <property type="protein sequence ID" value="PKC63292.1"/>
    <property type="molecule type" value="Genomic_DNA"/>
</dbReference>
<evidence type="ECO:0000313" key="2">
    <source>
        <dbReference type="Proteomes" id="UP000232688"/>
    </source>
</evidence>
<name>A0A2I1EGU9_9GLOM</name>
<sequence>MLAFPHYLANIPQSIIRNNSKHPIHALSIFALRSRDKVDSICIDAWANPFIISSFLA</sequence>
<evidence type="ECO:0000313" key="1">
    <source>
        <dbReference type="EMBL" id="PKC63292.1"/>
    </source>
</evidence>
<dbReference type="AlphaFoldDB" id="A0A2I1EGU9"/>
<comment type="caution">
    <text evidence="1">The sequence shown here is derived from an EMBL/GenBank/DDBJ whole genome shotgun (WGS) entry which is preliminary data.</text>
</comment>
<accession>A0A2I1EGU9</accession>
<dbReference type="Proteomes" id="UP000232688">
    <property type="component" value="Unassembled WGS sequence"/>
</dbReference>
<reference evidence="1 2" key="2">
    <citation type="submission" date="2017-10" db="EMBL/GenBank/DDBJ databases">
        <title>Genome analyses suggest a sexual origin of heterokaryosis in a supposedly ancient asexual fungus.</title>
        <authorList>
            <person name="Corradi N."/>
            <person name="Sedzielewska K."/>
            <person name="Noel J."/>
            <person name="Charron P."/>
            <person name="Farinelli L."/>
            <person name="Marton T."/>
            <person name="Kruger M."/>
            <person name="Pelin A."/>
            <person name="Brachmann A."/>
            <person name="Corradi N."/>
        </authorList>
    </citation>
    <scope>NUCLEOTIDE SEQUENCE [LARGE SCALE GENOMIC DNA]</scope>
    <source>
        <strain evidence="1 2">A1</strain>
    </source>
</reference>
<proteinExistence type="predicted"/>
<organism evidence="1 2">
    <name type="scientific">Rhizophagus irregularis</name>
    <dbReference type="NCBI Taxonomy" id="588596"/>
    <lineage>
        <taxon>Eukaryota</taxon>
        <taxon>Fungi</taxon>
        <taxon>Fungi incertae sedis</taxon>
        <taxon>Mucoromycota</taxon>
        <taxon>Glomeromycotina</taxon>
        <taxon>Glomeromycetes</taxon>
        <taxon>Glomerales</taxon>
        <taxon>Glomeraceae</taxon>
        <taxon>Rhizophagus</taxon>
    </lineage>
</organism>
<gene>
    <name evidence="1" type="ORF">RhiirA1_422848</name>
</gene>
<protein>
    <submittedName>
        <fullName evidence="1">Uncharacterized protein</fullName>
    </submittedName>
</protein>